<dbReference type="PANTHER" id="PTHR37422">
    <property type="entry name" value="TEICHURONIC ACID BIOSYNTHESIS PROTEIN TUAE"/>
    <property type="match status" value="1"/>
</dbReference>
<evidence type="ECO:0000313" key="8">
    <source>
        <dbReference type="Proteomes" id="UP001250932"/>
    </source>
</evidence>
<proteinExistence type="predicted"/>
<dbReference type="PANTHER" id="PTHR37422:SF13">
    <property type="entry name" value="LIPOPOLYSACCHARIDE BIOSYNTHESIS PROTEIN PA4999-RELATED"/>
    <property type="match status" value="1"/>
</dbReference>
<evidence type="ECO:0000256" key="1">
    <source>
        <dbReference type="ARBA" id="ARBA00004141"/>
    </source>
</evidence>
<keyword evidence="4 5" id="KW-0472">Membrane</keyword>
<dbReference type="InterPro" id="IPR007016">
    <property type="entry name" value="O-antigen_ligase-rel_domated"/>
</dbReference>
<sequence length="390" mass="43723">MQVFSVLVFFCGISVFFNSNKTYWFGFASYCLSFVAFIVVRSLFSSRYLGTLNILLSVFLFLSGIISILQVFYGAEFYVVNLFSDENYHPPYAVGLGLNSPNIMGLFILWALGVQACNLIIYSEHHKAGWFPWVAFIFGVCGVYFTVSRSVWLGLGIFLLVLLISLVVKGHSLHAFGRILVVVFLSFLVCNQLPTRSDTQEMHKIKWDYIGGPGIKSHVYLWDYISDPGVRSRLYLWNLAAKAIYQQSVFGSGIGNFEDYLDINDKSYIELGQRVHLELDMRPKISSDSPLLGPHNSIAEFILDFGVLAGGVAMSLILFIMFSGMRHPIDHPAHIFSLALVGVIIGMQFNDLSKERLLWIGLAIIASLSFARPSNQEEIASIEPTTQKTT</sequence>
<feature type="transmembrane region" description="Helical" evidence="5">
    <location>
        <begin position="151"/>
        <end position="168"/>
    </location>
</feature>
<gene>
    <name evidence="7" type="ORF">PPG34_04790</name>
</gene>
<name>A0ABU3K5J9_9BACT</name>
<keyword evidence="8" id="KW-1185">Reference proteome</keyword>
<dbReference type="RefSeq" id="WP_313834269.1">
    <property type="nucleotide sequence ID" value="NZ_JAQOUE010000001.1"/>
</dbReference>
<keyword evidence="7" id="KW-0436">Ligase</keyword>
<evidence type="ECO:0000256" key="2">
    <source>
        <dbReference type="ARBA" id="ARBA00022692"/>
    </source>
</evidence>
<evidence type="ECO:0000256" key="4">
    <source>
        <dbReference type="ARBA" id="ARBA00023136"/>
    </source>
</evidence>
<feature type="transmembrane region" description="Helical" evidence="5">
    <location>
        <begin position="27"/>
        <end position="44"/>
    </location>
</feature>
<dbReference type="EMBL" id="JAQOUE010000001">
    <property type="protein sequence ID" value="MDT7041656.1"/>
    <property type="molecule type" value="Genomic_DNA"/>
</dbReference>
<feature type="transmembrane region" description="Helical" evidence="5">
    <location>
        <begin position="301"/>
        <end position="321"/>
    </location>
</feature>
<feature type="domain" description="O-antigen ligase-related" evidence="6">
    <location>
        <begin position="135"/>
        <end position="310"/>
    </location>
</feature>
<evidence type="ECO:0000313" key="7">
    <source>
        <dbReference type="EMBL" id="MDT7041656.1"/>
    </source>
</evidence>
<dbReference type="Pfam" id="PF04932">
    <property type="entry name" value="Wzy_C"/>
    <property type="match status" value="1"/>
</dbReference>
<evidence type="ECO:0000259" key="6">
    <source>
        <dbReference type="Pfam" id="PF04932"/>
    </source>
</evidence>
<comment type="subcellular location">
    <subcellularLocation>
        <location evidence="1">Membrane</location>
        <topology evidence="1">Multi-pass membrane protein</topology>
    </subcellularLocation>
</comment>
<feature type="transmembrane region" description="Helical" evidence="5">
    <location>
        <begin position="333"/>
        <end position="350"/>
    </location>
</feature>
<feature type="transmembrane region" description="Helical" evidence="5">
    <location>
        <begin position="51"/>
        <end position="73"/>
    </location>
</feature>
<dbReference type="InterPro" id="IPR051533">
    <property type="entry name" value="WaaL-like"/>
</dbReference>
<feature type="transmembrane region" description="Helical" evidence="5">
    <location>
        <begin position="103"/>
        <end position="121"/>
    </location>
</feature>
<comment type="caution">
    <text evidence="7">The sequence shown here is derived from an EMBL/GenBank/DDBJ whole genome shotgun (WGS) entry which is preliminary data.</text>
</comment>
<organism evidence="7 8">
    <name type="scientific">Candidatus Nitronereus thalassa</name>
    <dbReference type="NCBI Taxonomy" id="3020898"/>
    <lineage>
        <taxon>Bacteria</taxon>
        <taxon>Pseudomonadati</taxon>
        <taxon>Nitrospirota</taxon>
        <taxon>Nitrospiria</taxon>
        <taxon>Nitrospirales</taxon>
        <taxon>Nitrospiraceae</taxon>
        <taxon>Candidatus Nitronereus</taxon>
    </lineage>
</organism>
<feature type="transmembrane region" description="Helical" evidence="5">
    <location>
        <begin position="128"/>
        <end position="145"/>
    </location>
</feature>
<accession>A0ABU3K5J9</accession>
<reference evidence="7 8" key="1">
    <citation type="journal article" date="2023" name="ISME J.">
        <title>Cultivation and genomic characterization of novel and ubiquitous marine nitrite-oxidizing bacteria from the Nitrospirales.</title>
        <authorList>
            <person name="Mueller A.J."/>
            <person name="Daebeler A."/>
            <person name="Herbold C.W."/>
            <person name="Kirkegaard R.H."/>
            <person name="Daims H."/>
        </authorList>
    </citation>
    <scope>NUCLEOTIDE SEQUENCE [LARGE SCALE GENOMIC DNA]</scope>
    <source>
        <strain evidence="7 8">EB</strain>
    </source>
</reference>
<keyword evidence="3 5" id="KW-1133">Transmembrane helix</keyword>
<dbReference type="GO" id="GO:0016874">
    <property type="term" value="F:ligase activity"/>
    <property type="evidence" value="ECO:0007669"/>
    <property type="project" value="UniProtKB-KW"/>
</dbReference>
<evidence type="ECO:0000256" key="3">
    <source>
        <dbReference type="ARBA" id="ARBA00022989"/>
    </source>
</evidence>
<protein>
    <submittedName>
        <fullName evidence="7">O-antigen ligase family protein</fullName>
    </submittedName>
</protein>
<keyword evidence="2 5" id="KW-0812">Transmembrane</keyword>
<dbReference type="Proteomes" id="UP001250932">
    <property type="component" value="Unassembled WGS sequence"/>
</dbReference>
<evidence type="ECO:0000256" key="5">
    <source>
        <dbReference type="SAM" id="Phobius"/>
    </source>
</evidence>